<dbReference type="Proteomes" id="UP000265000">
    <property type="component" value="Unplaced"/>
</dbReference>
<dbReference type="PANTHER" id="PTHR48424:SF3">
    <property type="entry name" value="DYNEIN LIGHT CHAIN-RELATED"/>
    <property type="match status" value="1"/>
</dbReference>
<organism evidence="1 2">
    <name type="scientific">Fundulus heteroclitus</name>
    <name type="common">Killifish</name>
    <name type="synonym">Mummichog</name>
    <dbReference type="NCBI Taxonomy" id="8078"/>
    <lineage>
        <taxon>Eukaryota</taxon>
        <taxon>Metazoa</taxon>
        <taxon>Chordata</taxon>
        <taxon>Craniata</taxon>
        <taxon>Vertebrata</taxon>
        <taxon>Euteleostomi</taxon>
        <taxon>Actinopterygii</taxon>
        <taxon>Neopterygii</taxon>
        <taxon>Teleostei</taxon>
        <taxon>Neoteleostei</taxon>
        <taxon>Acanthomorphata</taxon>
        <taxon>Ovalentaria</taxon>
        <taxon>Atherinomorphae</taxon>
        <taxon>Cyprinodontiformes</taxon>
        <taxon>Fundulidae</taxon>
        <taxon>Fundulus</taxon>
    </lineage>
</organism>
<sequence>MLGLMSDVASKVPPNDAVPCRVILLVKLLNVFLDVVLFQGLCGTLHGVLLHVLRHVGILDHWLSVRHGVALGDQHTADHLSSS</sequence>
<keyword evidence="2" id="KW-1185">Reference proteome</keyword>
<protein>
    <submittedName>
        <fullName evidence="1">Uncharacterized protein</fullName>
    </submittedName>
</protein>
<reference evidence="1" key="1">
    <citation type="submission" date="2025-08" db="UniProtKB">
        <authorList>
            <consortium name="Ensembl"/>
        </authorList>
    </citation>
    <scope>IDENTIFICATION</scope>
</reference>
<dbReference type="PANTHER" id="PTHR48424">
    <property type="entry name" value="DYNEIN LIGHT CHAIN-RELATED"/>
    <property type="match status" value="1"/>
</dbReference>
<dbReference type="STRING" id="8078.ENSFHEP00000026245"/>
<evidence type="ECO:0000313" key="2">
    <source>
        <dbReference type="Proteomes" id="UP000265000"/>
    </source>
</evidence>
<reference evidence="1" key="2">
    <citation type="submission" date="2025-09" db="UniProtKB">
        <authorList>
            <consortium name="Ensembl"/>
        </authorList>
    </citation>
    <scope>IDENTIFICATION</scope>
</reference>
<dbReference type="Ensembl" id="ENSFHET00000003205.1">
    <property type="protein sequence ID" value="ENSFHEP00000026245.1"/>
    <property type="gene ID" value="ENSFHEG00000008955.1"/>
</dbReference>
<dbReference type="AlphaFoldDB" id="A0A3Q2U896"/>
<accession>A0A3Q2U896</accession>
<name>A0A3Q2U896_FUNHE</name>
<proteinExistence type="predicted"/>
<evidence type="ECO:0000313" key="1">
    <source>
        <dbReference type="Ensembl" id="ENSFHEP00000026245.1"/>
    </source>
</evidence>
<dbReference type="GeneTree" id="ENSGT01100000263793"/>